<evidence type="ECO:0000313" key="1">
    <source>
        <dbReference type="EMBL" id="CAB5218650.1"/>
    </source>
</evidence>
<name>A0A6J7WLF1_9CAUD</name>
<dbReference type="EMBL" id="LR798261">
    <property type="protein sequence ID" value="CAB5218650.1"/>
    <property type="molecule type" value="Genomic_DNA"/>
</dbReference>
<reference evidence="1" key="1">
    <citation type="submission" date="2020-05" db="EMBL/GenBank/DDBJ databases">
        <authorList>
            <person name="Chiriac C."/>
            <person name="Salcher M."/>
            <person name="Ghai R."/>
            <person name="Kavagutti S V."/>
        </authorList>
    </citation>
    <scope>NUCLEOTIDE SEQUENCE</scope>
</reference>
<sequence length="66" mass="8003">MVTTDKLLRDLQSEIWDFYKDVHGIRPRHFTPENWDSFEFLQEQRQKLCKAVANASHEIREIEIGW</sequence>
<proteinExistence type="predicted"/>
<accession>A0A6J7WLF1</accession>
<protein>
    <submittedName>
        <fullName evidence="1">Uncharacterized protein</fullName>
    </submittedName>
</protein>
<organism evidence="1">
    <name type="scientific">uncultured Caudovirales phage</name>
    <dbReference type="NCBI Taxonomy" id="2100421"/>
    <lineage>
        <taxon>Viruses</taxon>
        <taxon>Duplodnaviria</taxon>
        <taxon>Heunggongvirae</taxon>
        <taxon>Uroviricota</taxon>
        <taxon>Caudoviricetes</taxon>
        <taxon>Peduoviridae</taxon>
        <taxon>Maltschvirus</taxon>
        <taxon>Maltschvirus maltsch</taxon>
    </lineage>
</organism>
<gene>
    <name evidence="1" type="ORF">UFOVP218_44</name>
</gene>